<dbReference type="SUPFAM" id="SSF53474">
    <property type="entry name" value="alpha/beta-Hydrolases"/>
    <property type="match status" value="1"/>
</dbReference>
<keyword evidence="2 3" id="KW-0378">Hydrolase</keyword>
<dbReference type="Proteomes" id="UP000027073">
    <property type="component" value="Unassembled WGS sequence"/>
</dbReference>
<dbReference type="GO" id="GO:0016787">
    <property type="term" value="F:hydrolase activity"/>
    <property type="evidence" value="ECO:0007669"/>
    <property type="project" value="UniProtKB-KW"/>
</dbReference>
<evidence type="ECO:0000313" key="6">
    <source>
        <dbReference type="Proteomes" id="UP000027073"/>
    </source>
</evidence>
<dbReference type="InterPro" id="IPR002018">
    <property type="entry name" value="CarbesteraseB"/>
</dbReference>
<dbReference type="EC" id="3.1.1.-" evidence="3"/>
<dbReference type="InParanoid" id="A0A067NEW9"/>
<evidence type="ECO:0000256" key="1">
    <source>
        <dbReference type="ARBA" id="ARBA00005964"/>
    </source>
</evidence>
<name>A0A067NEW9_PLEO1</name>
<proteinExistence type="inferred from homology"/>
<feature type="signal peptide" evidence="3">
    <location>
        <begin position="1"/>
        <end position="16"/>
    </location>
</feature>
<organism evidence="5 6">
    <name type="scientific">Pleurotus ostreatus (strain PC15)</name>
    <name type="common">Oyster mushroom</name>
    <dbReference type="NCBI Taxonomy" id="1137138"/>
    <lineage>
        <taxon>Eukaryota</taxon>
        <taxon>Fungi</taxon>
        <taxon>Dikarya</taxon>
        <taxon>Basidiomycota</taxon>
        <taxon>Agaricomycotina</taxon>
        <taxon>Agaricomycetes</taxon>
        <taxon>Agaricomycetidae</taxon>
        <taxon>Agaricales</taxon>
        <taxon>Pleurotineae</taxon>
        <taxon>Pleurotaceae</taxon>
        <taxon>Pleurotus</taxon>
    </lineage>
</organism>
<dbReference type="InterPro" id="IPR019826">
    <property type="entry name" value="Carboxylesterase_B_AS"/>
</dbReference>
<dbReference type="HOGENOM" id="CLU_006586_10_6_1"/>
<keyword evidence="3" id="KW-0732">Signal</keyword>
<dbReference type="PANTHER" id="PTHR11559">
    <property type="entry name" value="CARBOXYLESTERASE"/>
    <property type="match status" value="1"/>
</dbReference>
<dbReference type="Pfam" id="PF00135">
    <property type="entry name" value="COesterase"/>
    <property type="match status" value="1"/>
</dbReference>
<dbReference type="STRING" id="1137138.A0A067NEW9"/>
<dbReference type="Gene3D" id="3.40.50.1820">
    <property type="entry name" value="alpha/beta hydrolase"/>
    <property type="match status" value="1"/>
</dbReference>
<dbReference type="OrthoDB" id="408631at2759"/>
<evidence type="ECO:0000259" key="4">
    <source>
        <dbReference type="Pfam" id="PF00135"/>
    </source>
</evidence>
<dbReference type="ESTHER" id="pleos-a0a067new9">
    <property type="family name" value="Fungal_carboxylesterase_lipase"/>
</dbReference>
<dbReference type="PROSITE" id="PS00122">
    <property type="entry name" value="CARBOXYLESTERASE_B_1"/>
    <property type="match status" value="1"/>
</dbReference>
<sequence length="535" mass="58127">MLALSFVLLLPALCYGVPVAEVDGTAIMGKTLEHTRQEVFRGIPYAEAPIGELRFQPPRPKKLPTLINATEFGVACLQPFAKPDTQMSEDCLTVNIQRPPGTNETNSYPVMVWIHGGGFYGGRSSGSDLNATNLISYSVTRGTPIIYVNLNYRLGGLGFPQGARAVNRGSLNLGLKDQLLAIQWVHDHIAAFGGDPNKVTLFGESAGAFSAATHLFNPAIEKLIAGVILESGTAAASRAELREGFWQTFAAAAGCDEQDPWDCLMGADSDELLKATKAVTVWDAPINFVPVIDGDDGLIPDYPSRLYESGRFVKVPVLSGVNLDEGAVFAPESTSSSEEIRARLLGTYPSSGAESQAQIEEVVDKLMELYPDIPALGSPYNTGNETFGLSSQYKRLGSLLGDLTFVAPVRLHLKALAKADVKLYSYLFTEDSGARPPQEGIAHTDEIAYVYGQPPAPVSPSSARLTGLIMDYWLSFAYEHHPNDGRGHNRQEWLPYTEESPVLMQLNGVDLRMIPDNYREEQINFIISKADVLGL</sequence>
<feature type="chain" id="PRO_5005103566" description="Carboxylic ester hydrolase" evidence="3">
    <location>
        <begin position="17"/>
        <end position="535"/>
    </location>
</feature>
<comment type="similarity">
    <text evidence="1 3">Belongs to the type-B carboxylesterase/lipase family.</text>
</comment>
<evidence type="ECO:0000313" key="5">
    <source>
        <dbReference type="EMBL" id="KDQ22662.1"/>
    </source>
</evidence>
<accession>A0A067NEW9</accession>
<protein>
    <recommendedName>
        <fullName evidence="3">Carboxylic ester hydrolase</fullName>
        <ecNumber evidence="3">3.1.1.-</ecNumber>
    </recommendedName>
</protein>
<gene>
    <name evidence="5" type="ORF">PLEOSDRAFT_1050690</name>
</gene>
<reference evidence="6" key="1">
    <citation type="journal article" date="2014" name="Proc. Natl. Acad. Sci. U.S.A.">
        <title>Extensive sampling of basidiomycete genomes demonstrates inadequacy of the white-rot/brown-rot paradigm for wood decay fungi.</title>
        <authorList>
            <person name="Riley R."/>
            <person name="Salamov A.A."/>
            <person name="Brown D.W."/>
            <person name="Nagy L.G."/>
            <person name="Floudas D."/>
            <person name="Held B.W."/>
            <person name="Levasseur A."/>
            <person name="Lombard V."/>
            <person name="Morin E."/>
            <person name="Otillar R."/>
            <person name="Lindquist E.A."/>
            <person name="Sun H."/>
            <person name="LaButti K.M."/>
            <person name="Schmutz J."/>
            <person name="Jabbour D."/>
            <person name="Luo H."/>
            <person name="Baker S.E."/>
            <person name="Pisabarro A.G."/>
            <person name="Walton J.D."/>
            <person name="Blanchette R.A."/>
            <person name="Henrissat B."/>
            <person name="Martin F."/>
            <person name="Cullen D."/>
            <person name="Hibbett D.S."/>
            <person name="Grigoriev I.V."/>
        </authorList>
    </citation>
    <scope>NUCLEOTIDE SEQUENCE [LARGE SCALE GENOMIC DNA]</scope>
    <source>
        <strain evidence="6">PC15</strain>
    </source>
</reference>
<dbReference type="AlphaFoldDB" id="A0A067NEW9"/>
<feature type="domain" description="Carboxylesterase type B" evidence="4">
    <location>
        <begin position="19"/>
        <end position="525"/>
    </location>
</feature>
<dbReference type="InterPro" id="IPR050309">
    <property type="entry name" value="Type-B_Carboxylest/Lipase"/>
</dbReference>
<dbReference type="VEuPathDB" id="FungiDB:PLEOSDRAFT_1050690"/>
<evidence type="ECO:0000256" key="3">
    <source>
        <dbReference type="RuleBase" id="RU361235"/>
    </source>
</evidence>
<evidence type="ECO:0000256" key="2">
    <source>
        <dbReference type="ARBA" id="ARBA00022801"/>
    </source>
</evidence>
<dbReference type="EMBL" id="KL198014">
    <property type="protein sequence ID" value="KDQ22662.1"/>
    <property type="molecule type" value="Genomic_DNA"/>
</dbReference>
<dbReference type="InterPro" id="IPR029058">
    <property type="entry name" value="AB_hydrolase_fold"/>
</dbReference>